<evidence type="ECO:0000313" key="9">
    <source>
        <dbReference type="EMBL" id="CUS22688.1"/>
    </source>
</evidence>
<keyword evidence="1 6" id="KW-0575">Peroxidase</keyword>
<dbReference type="InterPro" id="IPR024706">
    <property type="entry name" value="Peroxiredoxin_AhpC-typ"/>
</dbReference>
<dbReference type="FunFam" id="3.40.30.10:FF:000011">
    <property type="entry name" value="Peroxiredoxin PRX1"/>
    <property type="match status" value="1"/>
</dbReference>
<protein>
    <submittedName>
        <fullName evidence="9">LAQU0S06e03774g1_1</fullName>
    </submittedName>
</protein>
<name>A0A0P1KUB8_9SACH</name>
<comment type="function">
    <text evidence="6">Thiol-specific peroxidase that catalyzes the reduction of hydrogen peroxide and organic hydroperoxides to water and alcohols, respectively.</text>
</comment>
<dbReference type="Gene3D" id="3.40.30.10">
    <property type="entry name" value="Glutaredoxin"/>
    <property type="match status" value="1"/>
</dbReference>
<dbReference type="InterPro" id="IPR050217">
    <property type="entry name" value="Peroxiredoxin"/>
</dbReference>
<dbReference type="Pfam" id="PF00578">
    <property type="entry name" value="AhpC-TSA"/>
    <property type="match status" value="1"/>
</dbReference>
<organism evidence="9 10">
    <name type="scientific">Lachancea quebecensis</name>
    <dbReference type="NCBI Taxonomy" id="1654605"/>
    <lineage>
        <taxon>Eukaryota</taxon>
        <taxon>Fungi</taxon>
        <taxon>Dikarya</taxon>
        <taxon>Ascomycota</taxon>
        <taxon>Saccharomycotina</taxon>
        <taxon>Saccharomycetes</taxon>
        <taxon>Saccharomycetales</taxon>
        <taxon>Saccharomycetaceae</taxon>
        <taxon>Lachancea</taxon>
    </lineage>
</organism>
<evidence type="ECO:0000256" key="3">
    <source>
        <dbReference type="ARBA" id="ARBA00023002"/>
    </source>
</evidence>
<dbReference type="EMBL" id="LN890530">
    <property type="protein sequence ID" value="CUS22688.1"/>
    <property type="molecule type" value="Genomic_DNA"/>
</dbReference>
<feature type="domain" description="Thioredoxin" evidence="8">
    <location>
        <begin position="9"/>
        <end position="169"/>
    </location>
</feature>
<dbReference type="PANTHER" id="PTHR10681">
    <property type="entry name" value="THIOREDOXIN PEROXIDASE"/>
    <property type="match status" value="1"/>
</dbReference>
<evidence type="ECO:0000256" key="4">
    <source>
        <dbReference type="ARBA" id="ARBA00023284"/>
    </source>
</evidence>
<dbReference type="PIRSF" id="PIRSF000239">
    <property type="entry name" value="AHPC"/>
    <property type="match status" value="1"/>
</dbReference>
<dbReference type="GO" id="GO:0045454">
    <property type="term" value="P:cell redox homeostasis"/>
    <property type="evidence" value="ECO:0007669"/>
    <property type="project" value="TreeGrafter"/>
</dbReference>
<evidence type="ECO:0000256" key="7">
    <source>
        <dbReference type="PIRSR" id="PIRSR000239-1"/>
    </source>
</evidence>
<dbReference type="InterPro" id="IPR036249">
    <property type="entry name" value="Thioredoxin-like_sf"/>
</dbReference>
<dbReference type="GO" id="GO:0033554">
    <property type="term" value="P:cellular response to stress"/>
    <property type="evidence" value="ECO:0007669"/>
    <property type="project" value="TreeGrafter"/>
</dbReference>
<dbReference type="GO" id="GO:0042744">
    <property type="term" value="P:hydrogen peroxide catabolic process"/>
    <property type="evidence" value="ECO:0007669"/>
    <property type="project" value="TreeGrafter"/>
</dbReference>
<evidence type="ECO:0000256" key="1">
    <source>
        <dbReference type="ARBA" id="ARBA00022559"/>
    </source>
</evidence>
<accession>A0A0P1KUB8</accession>
<dbReference type="GO" id="GO:0006979">
    <property type="term" value="P:response to oxidative stress"/>
    <property type="evidence" value="ECO:0007669"/>
    <property type="project" value="TreeGrafter"/>
</dbReference>
<dbReference type="SUPFAM" id="SSF52833">
    <property type="entry name" value="Thioredoxin-like"/>
    <property type="match status" value="1"/>
</dbReference>
<keyword evidence="10" id="KW-1185">Reference proteome</keyword>
<dbReference type="GO" id="GO:0008379">
    <property type="term" value="F:thioredoxin peroxidase activity"/>
    <property type="evidence" value="ECO:0007669"/>
    <property type="project" value="TreeGrafter"/>
</dbReference>
<dbReference type="InterPro" id="IPR000866">
    <property type="entry name" value="AhpC/TSA"/>
</dbReference>
<proteinExistence type="inferred from homology"/>
<evidence type="ECO:0000256" key="6">
    <source>
        <dbReference type="PIRNR" id="PIRNR000239"/>
    </source>
</evidence>
<dbReference type="Pfam" id="PF10417">
    <property type="entry name" value="1-cysPrx_C"/>
    <property type="match status" value="1"/>
</dbReference>
<dbReference type="PROSITE" id="PS51352">
    <property type="entry name" value="THIOREDOXIN_2"/>
    <property type="match status" value="1"/>
</dbReference>
<dbReference type="Proteomes" id="UP000236544">
    <property type="component" value="Unassembled WGS sequence"/>
</dbReference>
<dbReference type="OrthoDB" id="2996783at2759"/>
<keyword evidence="4 6" id="KW-0676">Redox-active center</keyword>
<dbReference type="InterPro" id="IPR013766">
    <property type="entry name" value="Thioredoxin_domain"/>
</dbReference>
<dbReference type="Gene3D" id="3.30.1020.10">
    <property type="entry name" value="Antioxidant, Horf6, Chain A, domain2"/>
    <property type="match status" value="1"/>
</dbReference>
<keyword evidence="2 6" id="KW-0049">Antioxidant</keyword>
<feature type="active site" description="Cysteine sulfenic acid (-SOH) intermediate; for peroxidase activity" evidence="7">
    <location>
        <position position="51"/>
    </location>
</feature>
<comment type="similarity">
    <text evidence="5">Belongs to the peroxiredoxin family. Prx6 subfamily.</text>
</comment>
<reference evidence="10" key="1">
    <citation type="submission" date="2015-10" db="EMBL/GenBank/DDBJ databases">
        <authorList>
            <person name="Devillers H."/>
        </authorList>
    </citation>
    <scope>NUCLEOTIDE SEQUENCE [LARGE SCALE GENOMIC DNA]</scope>
</reference>
<gene>
    <name evidence="9" type="ORF">LAQU0_S06e03774g</name>
</gene>
<evidence type="ECO:0000256" key="5">
    <source>
        <dbReference type="ARBA" id="ARBA00025719"/>
    </source>
</evidence>
<evidence type="ECO:0000313" key="10">
    <source>
        <dbReference type="Proteomes" id="UP000236544"/>
    </source>
</evidence>
<dbReference type="AlphaFoldDB" id="A0A0P1KUB8"/>
<dbReference type="InterPro" id="IPR019479">
    <property type="entry name" value="Peroxiredoxin_C"/>
</dbReference>
<dbReference type="GO" id="GO:0005829">
    <property type="term" value="C:cytosol"/>
    <property type="evidence" value="ECO:0007669"/>
    <property type="project" value="TreeGrafter"/>
</dbReference>
<evidence type="ECO:0000259" key="8">
    <source>
        <dbReference type="PROSITE" id="PS51352"/>
    </source>
</evidence>
<evidence type="ECO:0000256" key="2">
    <source>
        <dbReference type="ARBA" id="ARBA00022862"/>
    </source>
</evidence>
<keyword evidence="3 6" id="KW-0560">Oxidoreductase</keyword>
<sequence>MTSHTRPQIYLGATAPNFTANTSQGPLDFYSYAKGSWCLFFSHPADFTPICTTEIGAFAQLADEFEQRNCKMLCMSTNSAETHLQWILDIEDVTGAKVTFPMICDEDSSISTMFGMVDSRNFDERGRPIPIRCVLIIDPQFEVRLLHAYPLSTGRNTAEILRCLDSLQVVDQMRGKVMTPINWIPGDDVILSPEVNQKEIERNFPEAREIRPYLRLTPLDVD</sequence>
<dbReference type="PANTHER" id="PTHR10681:SF121">
    <property type="entry name" value="ALKYL HYDROPEROXIDE REDUCTASE C"/>
    <property type="match status" value="1"/>
</dbReference>